<evidence type="ECO:0000256" key="1">
    <source>
        <dbReference type="ARBA" id="ARBA00022448"/>
    </source>
</evidence>
<comment type="function">
    <text evidence="8">Essential subunit of the Sec protein translocation channel SecYEG. Clamps together the 2 halves of SecY. May contact the channel plug during translocation.</text>
</comment>
<dbReference type="AlphaFoldDB" id="A0A7V0IAE5"/>
<dbReference type="HAMAP" id="MF_00422">
    <property type="entry name" value="SecE"/>
    <property type="match status" value="1"/>
</dbReference>
<dbReference type="GO" id="GO:0043952">
    <property type="term" value="P:protein transport by the Sec complex"/>
    <property type="evidence" value="ECO:0007669"/>
    <property type="project" value="UniProtKB-UniRule"/>
</dbReference>
<sequence>MFSISEKIREYKRVLQVARKPTKEEFVMSGKICAIGTAIIGAAGFLIFLLFVIVGV</sequence>
<protein>
    <recommendedName>
        <fullName evidence="8">Protein translocase subunit SecE</fullName>
    </recommendedName>
</protein>
<comment type="subunit">
    <text evidence="8">Component of the Sec protein translocase complex. Heterotrimer consisting of SecY, SecE and SecG subunits. The heterotrimers can form oligomers, although 1 heterotrimer is thought to be able to translocate proteins. Interacts with the ribosome. Interacts with SecDF, and other proteins may be involved. Interacts with SecA.</text>
</comment>
<dbReference type="InterPro" id="IPR008158">
    <property type="entry name" value="Translocase_Sec61-g"/>
</dbReference>
<proteinExistence type="inferred from homology"/>
<organism evidence="9">
    <name type="scientific">Desulfofervidus auxilii</name>
    <dbReference type="NCBI Taxonomy" id="1621989"/>
    <lineage>
        <taxon>Bacteria</taxon>
        <taxon>Pseudomonadati</taxon>
        <taxon>Thermodesulfobacteriota</taxon>
        <taxon>Candidatus Desulfofervidia</taxon>
        <taxon>Candidatus Desulfofervidales</taxon>
        <taxon>Candidatus Desulfofervidaceae</taxon>
        <taxon>Candidatus Desulfofervidus</taxon>
    </lineage>
</organism>
<comment type="similarity">
    <text evidence="8">Belongs to the SecE/SEC61-gamma family.</text>
</comment>
<keyword evidence="5 8" id="KW-0811">Translocation</keyword>
<keyword evidence="1 8" id="KW-0813">Transport</keyword>
<dbReference type="InterPro" id="IPR023391">
    <property type="entry name" value="Prot_translocase_SecE_dom_sf"/>
</dbReference>
<evidence type="ECO:0000256" key="6">
    <source>
        <dbReference type="ARBA" id="ARBA00023136"/>
    </source>
</evidence>
<gene>
    <name evidence="8" type="primary">secE</name>
    <name evidence="9" type="ORF">ENF30_02445</name>
</gene>
<keyword evidence="3 8" id="KW-0653">Protein transport</keyword>
<comment type="subcellular location">
    <subcellularLocation>
        <location evidence="8">Cell membrane</location>
        <topology evidence="8">Single-pass membrane protein</topology>
    </subcellularLocation>
    <subcellularLocation>
        <location evidence="7">Endomembrane system</location>
        <topology evidence="7">Single-pass membrane protein</topology>
    </subcellularLocation>
</comment>
<dbReference type="GO" id="GO:0005886">
    <property type="term" value="C:plasma membrane"/>
    <property type="evidence" value="ECO:0007669"/>
    <property type="project" value="UniProtKB-SubCell"/>
</dbReference>
<dbReference type="SUPFAM" id="SSF103456">
    <property type="entry name" value="Preprotein translocase SecE subunit"/>
    <property type="match status" value="1"/>
</dbReference>
<evidence type="ECO:0000256" key="2">
    <source>
        <dbReference type="ARBA" id="ARBA00022692"/>
    </source>
</evidence>
<keyword evidence="8" id="KW-1003">Cell membrane</keyword>
<evidence type="ECO:0000256" key="8">
    <source>
        <dbReference type="HAMAP-Rule" id="MF_00422"/>
    </source>
</evidence>
<comment type="caution">
    <text evidence="9">The sequence shown here is derived from an EMBL/GenBank/DDBJ whole genome shotgun (WGS) entry which is preliminary data.</text>
</comment>
<dbReference type="InterPro" id="IPR001901">
    <property type="entry name" value="Translocase_SecE/Sec61-g"/>
</dbReference>
<reference evidence="9" key="1">
    <citation type="journal article" date="2020" name="mSystems">
        <title>Genome- and Community-Level Interaction Insights into Carbon Utilization and Element Cycling Functions of Hydrothermarchaeota in Hydrothermal Sediment.</title>
        <authorList>
            <person name="Zhou Z."/>
            <person name="Liu Y."/>
            <person name="Xu W."/>
            <person name="Pan J."/>
            <person name="Luo Z.H."/>
            <person name="Li M."/>
        </authorList>
    </citation>
    <scope>NUCLEOTIDE SEQUENCE [LARGE SCALE GENOMIC DNA]</scope>
    <source>
        <strain evidence="9">HyVt-113</strain>
    </source>
</reference>
<evidence type="ECO:0000313" key="9">
    <source>
        <dbReference type="EMBL" id="HDD35641.1"/>
    </source>
</evidence>
<dbReference type="GO" id="GO:0009306">
    <property type="term" value="P:protein secretion"/>
    <property type="evidence" value="ECO:0007669"/>
    <property type="project" value="UniProtKB-UniRule"/>
</dbReference>
<dbReference type="NCBIfam" id="TIGR00327">
    <property type="entry name" value="secE_euk_arch"/>
    <property type="match status" value="1"/>
</dbReference>
<dbReference type="GO" id="GO:0065002">
    <property type="term" value="P:intracellular protein transmembrane transport"/>
    <property type="evidence" value="ECO:0007669"/>
    <property type="project" value="UniProtKB-UniRule"/>
</dbReference>
<dbReference type="Proteomes" id="UP000885706">
    <property type="component" value="Unassembled WGS sequence"/>
</dbReference>
<dbReference type="Pfam" id="PF00584">
    <property type="entry name" value="SecE"/>
    <property type="match status" value="1"/>
</dbReference>
<dbReference type="GO" id="GO:0006605">
    <property type="term" value="P:protein targeting"/>
    <property type="evidence" value="ECO:0007669"/>
    <property type="project" value="UniProtKB-UniRule"/>
</dbReference>
<dbReference type="EMBL" id="DQWQ01000106">
    <property type="protein sequence ID" value="HDD35641.1"/>
    <property type="molecule type" value="Genomic_DNA"/>
</dbReference>
<keyword evidence="2 8" id="KW-0812">Transmembrane</keyword>
<dbReference type="Gene3D" id="1.20.5.820">
    <property type="entry name" value="Preprotein translocase SecE subunit"/>
    <property type="match status" value="1"/>
</dbReference>
<evidence type="ECO:0000256" key="7">
    <source>
        <dbReference type="ARBA" id="ARBA00037847"/>
    </source>
</evidence>
<keyword evidence="4 8" id="KW-1133">Transmembrane helix</keyword>
<keyword evidence="6 8" id="KW-0472">Membrane</keyword>
<name>A0A7V0IAE5_DESA2</name>
<evidence type="ECO:0000256" key="4">
    <source>
        <dbReference type="ARBA" id="ARBA00022989"/>
    </source>
</evidence>
<accession>A0A7V0IAE5</accession>
<dbReference type="GO" id="GO:0008320">
    <property type="term" value="F:protein transmembrane transporter activity"/>
    <property type="evidence" value="ECO:0007669"/>
    <property type="project" value="UniProtKB-UniRule"/>
</dbReference>
<evidence type="ECO:0000256" key="3">
    <source>
        <dbReference type="ARBA" id="ARBA00022927"/>
    </source>
</evidence>
<dbReference type="GO" id="GO:0012505">
    <property type="term" value="C:endomembrane system"/>
    <property type="evidence" value="ECO:0007669"/>
    <property type="project" value="UniProtKB-SubCell"/>
</dbReference>
<feature type="transmembrane region" description="Helical" evidence="8">
    <location>
        <begin position="32"/>
        <end position="54"/>
    </location>
</feature>
<evidence type="ECO:0000256" key="5">
    <source>
        <dbReference type="ARBA" id="ARBA00023010"/>
    </source>
</evidence>